<dbReference type="PANTHER" id="PTHR11339:SF402">
    <property type="entry name" value="VWFD DOMAIN-CONTAINING PROTEIN"/>
    <property type="match status" value="1"/>
</dbReference>
<protein>
    <submittedName>
        <fullName evidence="4">Mucin-5AC</fullName>
    </submittedName>
</protein>
<keyword evidence="2" id="KW-0325">Glycoprotein</keyword>
<sequence length="75" mass="8562">MAGVCSGWGDPHYITFDGTYYTFLDNCTYVLVQQIVPVFGHFRVLIDNYFCNAEDGLSCPRSIILEYRQDRVSAV</sequence>
<evidence type="ECO:0000256" key="2">
    <source>
        <dbReference type="ARBA" id="ARBA00023180"/>
    </source>
</evidence>
<evidence type="ECO:0000313" key="4">
    <source>
        <dbReference type="EMBL" id="KAK2081090.1"/>
    </source>
</evidence>
<feature type="domain" description="VWFD" evidence="3">
    <location>
        <begin position="3"/>
        <end position="75"/>
    </location>
</feature>
<proteinExistence type="predicted"/>
<dbReference type="Proteomes" id="UP001266305">
    <property type="component" value="Unassembled WGS sequence"/>
</dbReference>
<dbReference type="InterPro" id="IPR001846">
    <property type="entry name" value="VWF_type-D"/>
</dbReference>
<dbReference type="PANTHER" id="PTHR11339">
    <property type="entry name" value="EXTRACELLULAR MATRIX GLYCOPROTEIN RELATED"/>
    <property type="match status" value="1"/>
</dbReference>
<dbReference type="Pfam" id="PF00094">
    <property type="entry name" value="VWD"/>
    <property type="match status" value="1"/>
</dbReference>
<organism evidence="4 5">
    <name type="scientific">Saguinus oedipus</name>
    <name type="common">Cotton-top tamarin</name>
    <name type="synonym">Oedipomidas oedipus</name>
    <dbReference type="NCBI Taxonomy" id="9490"/>
    <lineage>
        <taxon>Eukaryota</taxon>
        <taxon>Metazoa</taxon>
        <taxon>Chordata</taxon>
        <taxon>Craniata</taxon>
        <taxon>Vertebrata</taxon>
        <taxon>Euteleostomi</taxon>
        <taxon>Mammalia</taxon>
        <taxon>Eutheria</taxon>
        <taxon>Euarchontoglires</taxon>
        <taxon>Primates</taxon>
        <taxon>Haplorrhini</taxon>
        <taxon>Platyrrhini</taxon>
        <taxon>Cebidae</taxon>
        <taxon>Callitrichinae</taxon>
        <taxon>Saguinus</taxon>
    </lineage>
</organism>
<reference evidence="4 5" key="1">
    <citation type="submission" date="2023-05" db="EMBL/GenBank/DDBJ databases">
        <title>B98-5 Cell Line De Novo Hybrid Assembly: An Optical Mapping Approach.</title>
        <authorList>
            <person name="Kananen K."/>
            <person name="Auerbach J.A."/>
            <person name="Kautto E."/>
            <person name="Blachly J.S."/>
        </authorList>
    </citation>
    <scope>NUCLEOTIDE SEQUENCE [LARGE SCALE GENOMIC DNA]</scope>
    <source>
        <strain evidence="4">B95-8</strain>
        <tissue evidence="4">Cell line</tissue>
    </source>
</reference>
<dbReference type="EMBL" id="JASSZA010000411">
    <property type="protein sequence ID" value="KAK2081090.1"/>
    <property type="molecule type" value="Genomic_DNA"/>
</dbReference>
<keyword evidence="1" id="KW-1015">Disulfide bond</keyword>
<dbReference type="InterPro" id="IPR050780">
    <property type="entry name" value="Mucin_vWF_Thrombospondin_sf"/>
</dbReference>
<evidence type="ECO:0000313" key="5">
    <source>
        <dbReference type="Proteomes" id="UP001266305"/>
    </source>
</evidence>
<name>A0ABQ9T8Q4_SAGOE</name>
<keyword evidence="5" id="KW-1185">Reference proteome</keyword>
<dbReference type="PROSITE" id="PS51233">
    <property type="entry name" value="VWFD"/>
    <property type="match status" value="1"/>
</dbReference>
<comment type="caution">
    <text evidence="4">The sequence shown here is derived from an EMBL/GenBank/DDBJ whole genome shotgun (WGS) entry which is preliminary data.</text>
</comment>
<evidence type="ECO:0000259" key="3">
    <source>
        <dbReference type="PROSITE" id="PS51233"/>
    </source>
</evidence>
<gene>
    <name evidence="4" type="primary">MUC5AC_1</name>
    <name evidence="4" type="ORF">P7K49_040205</name>
</gene>
<accession>A0ABQ9T8Q4</accession>
<evidence type="ECO:0000256" key="1">
    <source>
        <dbReference type="ARBA" id="ARBA00023157"/>
    </source>
</evidence>